<evidence type="ECO:0000313" key="1">
    <source>
        <dbReference type="EMBL" id="RHN67791.1"/>
    </source>
</evidence>
<reference evidence="1" key="1">
    <citation type="journal article" date="2018" name="Nat. Plants">
        <title>Whole-genome landscape of Medicago truncatula symbiotic genes.</title>
        <authorList>
            <person name="Pecrix Y."/>
            <person name="Gamas P."/>
            <person name="Carrere S."/>
        </authorList>
    </citation>
    <scope>NUCLEOTIDE SEQUENCE</scope>
    <source>
        <tissue evidence="1">Leaves</tissue>
    </source>
</reference>
<dbReference type="AlphaFoldDB" id="A0A396ISW6"/>
<comment type="caution">
    <text evidence="1">The sequence shown here is derived from an EMBL/GenBank/DDBJ whole genome shotgun (WGS) entry which is preliminary data.</text>
</comment>
<protein>
    <submittedName>
        <fullName evidence="1">Uncharacterized protein</fullName>
    </submittedName>
</protein>
<sequence>MKCQNKDKLTEISVQNGKSISASVLVNWDILSSGSNVIKNNLRYAFSSSKPLQRNLPSSSQIHLEPQVFQEV</sequence>
<dbReference type="Gramene" id="rna16024">
    <property type="protein sequence ID" value="RHN67791.1"/>
    <property type="gene ID" value="gene16024"/>
</dbReference>
<organism evidence="1">
    <name type="scientific">Medicago truncatula</name>
    <name type="common">Barrel medic</name>
    <name type="synonym">Medicago tribuloides</name>
    <dbReference type="NCBI Taxonomy" id="3880"/>
    <lineage>
        <taxon>Eukaryota</taxon>
        <taxon>Viridiplantae</taxon>
        <taxon>Streptophyta</taxon>
        <taxon>Embryophyta</taxon>
        <taxon>Tracheophyta</taxon>
        <taxon>Spermatophyta</taxon>
        <taxon>Magnoliopsida</taxon>
        <taxon>eudicotyledons</taxon>
        <taxon>Gunneridae</taxon>
        <taxon>Pentapetalae</taxon>
        <taxon>rosids</taxon>
        <taxon>fabids</taxon>
        <taxon>Fabales</taxon>
        <taxon>Fabaceae</taxon>
        <taxon>Papilionoideae</taxon>
        <taxon>50 kb inversion clade</taxon>
        <taxon>NPAAA clade</taxon>
        <taxon>Hologalegina</taxon>
        <taxon>IRL clade</taxon>
        <taxon>Trifolieae</taxon>
        <taxon>Medicago</taxon>
    </lineage>
</organism>
<proteinExistence type="predicted"/>
<dbReference type="EMBL" id="PSQE01000003">
    <property type="protein sequence ID" value="RHN67791.1"/>
    <property type="molecule type" value="Genomic_DNA"/>
</dbReference>
<name>A0A396ISW6_MEDTR</name>
<gene>
    <name evidence="1" type="ORF">MtrunA17_Chr3g0106551</name>
</gene>
<dbReference type="Proteomes" id="UP000265566">
    <property type="component" value="Chromosome 3"/>
</dbReference>
<accession>A0A396ISW6</accession>